<name>A0A2N9VYR2_9HYPH</name>
<organism evidence="7 8">
    <name type="scientific">Phyllobacterium zundukense</name>
    <dbReference type="NCBI Taxonomy" id="1867719"/>
    <lineage>
        <taxon>Bacteria</taxon>
        <taxon>Pseudomonadati</taxon>
        <taxon>Pseudomonadota</taxon>
        <taxon>Alphaproteobacteria</taxon>
        <taxon>Hyphomicrobiales</taxon>
        <taxon>Phyllobacteriaceae</taxon>
        <taxon>Phyllobacterium</taxon>
    </lineage>
</organism>
<evidence type="ECO:0000259" key="6">
    <source>
        <dbReference type="SMART" id="SM00062"/>
    </source>
</evidence>
<dbReference type="PANTHER" id="PTHR35936">
    <property type="entry name" value="MEMBRANE-BOUND LYTIC MUREIN TRANSGLYCOSYLASE F"/>
    <property type="match status" value="1"/>
</dbReference>
<comment type="subcellular location">
    <subcellularLocation>
        <location evidence="1">Cell envelope</location>
    </subcellularLocation>
</comment>
<keyword evidence="8" id="KW-1185">Reference proteome</keyword>
<evidence type="ECO:0000256" key="2">
    <source>
        <dbReference type="ARBA" id="ARBA00010333"/>
    </source>
</evidence>
<comment type="caution">
    <text evidence="7">The sequence shown here is derived from an EMBL/GenBank/DDBJ whole genome shotgun (WGS) entry which is preliminary data.</text>
</comment>
<dbReference type="InterPro" id="IPR018313">
    <property type="entry name" value="SBP_3_CS"/>
</dbReference>
<keyword evidence="3 5" id="KW-0732">Signal</keyword>
<dbReference type="PANTHER" id="PTHR35936:SF17">
    <property type="entry name" value="ARGININE-BINDING EXTRACELLULAR PROTEIN ARTP"/>
    <property type="match status" value="1"/>
</dbReference>
<feature type="signal peptide" evidence="5">
    <location>
        <begin position="1"/>
        <end position="20"/>
    </location>
</feature>
<dbReference type="SMART" id="SM00062">
    <property type="entry name" value="PBPb"/>
    <property type="match status" value="1"/>
</dbReference>
<dbReference type="CDD" id="cd01004">
    <property type="entry name" value="PBP2_MidA_like"/>
    <property type="match status" value="1"/>
</dbReference>
<comment type="similarity">
    <text evidence="2 4">Belongs to the bacterial solute-binding protein 3 family.</text>
</comment>
<dbReference type="PROSITE" id="PS01039">
    <property type="entry name" value="SBP_BACTERIAL_3"/>
    <property type="match status" value="1"/>
</dbReference>
<dbReference type="Proteomes" id="UP000232163">
    <property type="component" value="Unassembled WGS sequence"/>
</dbReference>
<reference evidence="8" key="1">
    <citation type="journal article" date="2017" name="Int J Environ Stud">
        <title>Does the Miocene-Pliocene relict legume Oxytropis triphylla form nitrogen-fixing nodules with a combination of bacterial strains?</title>
        <authorList>
            <person name="Safronova V."/>
            <person name="Belimov A."/>
            <person name="Sazanova A."/>
            <person name="Kuznetsova I."/>
            <person name="Popova J."/>
            <person name="Andronov E."/>
            <person name="Verkhozina A."/>
            <person name="Tikhonovich I."/>
        </authorList>
    </citation>
    <scope>NUCLEOTIDE SEQUENCE [LARGE SCALE GENOMIC DNA]</scope>
    <source>
        <strain evidence="8">Tri-38</strain>
    </source>
</reference>
<sequence>MTKRLALISAIAGGLIAATAGLGYTASDDFDLSPQQKDRVRAEKSEKAIEAVSKDFKFISDGKLTIGLNPGNPPLSTYATDATTVVGYDVDLAQLVADSLGRELVLVPVTWADWPLGLQSGKFDAVISNVTVTEQRKEKFDFSTYRKDELGFYVKADGPIKSIKEPKDIAGLKVITDPGTNQEKILLAWDKQNVGNGLKPIEVQYYDDEAVKYLAIESGRADAVFSVNATQAYKAKVNGKTRLVGTVSGGWPITAEVAVTTRKGSGAADGITEALNELIANGKYKQVLDRWNLGSEAIDKAATNPPGLPNS</sequence>
<dbReference type="AlphaFoldDB" id="A0A2N9VYR2"/>
<gene>
    <name evidence="7" type="ORF">B5P45_12275</name>
</gene>
<dbReference type="EMBL" id="MZMT01000028">
    <property type="protein sequence ID" value="PIO44630.1"/>
    <property type="molecule type" value="Genomic_DNA"/>
</dbReference>
<proteinExistence type="inferred from homology"/>
<dbReference type="SUPFAM" id="SSF53850">
    <property type="entry name" value="Periplasmic binding protein-like II"/>
    <property type="match status" value="1"/>
</dbReference>
<dbReference type="KEGG" id="pht:BLM14_26120"/>
<feature type="domain" description="Solute-binding protein family 3/N-terminal" evidence="6">
    <location>
        <begin position="63"/>
        <end position="296"/>
    </location>
</feature>
<dbReference type="OrthoDB" id="5419093at2"/>
<feature type="chain" id="PRO_5014679979" evidence="5">
    <location>
        <begin position="21"/>
        <end position="311"/>
    </location>
</feature>
<dbReference type="GO" id="GO:0030313">
    <property type="term" value="C:cell envelope"/>
    <property type="evidence" value="ECO:0007669"/>
    <property type="project" value="UniProtKB-SubCell"/>
</dbReference>
<dbReference type="InterPro" id="IPR001638">
    <property type="entry name" value="Solute-binding_3/MltF_N"/>
</dbReference>
<protein>
    <submittedName>
        <fullName evidence="7">ABC transporter substrate-binding protein</fullName>
    </submittedName>
</protein>
<dbReference type="RefSeq" id="WP_100003096.1">
    <property type="nucleotide sequence ID" value="NZ_CP017943.1"/>
</dbReference>
<accession>A0A2N9VYR2</accession>
<dbReference type="Pfam" id="PF00497">
    <property type="entry name" value="SBP_bac_3"/>
    <property type="match status" value="1"/>
</dbReference>
<evidence type="ECO:0000313" key="8">
    <source>
        <dbReference type="Proteomes" id="UP000232163"/>
    </source>
</evidence>
<dbReference type="Gene3D" id="3.40.190.10">
    <property type="entry name" value="Periplasmic binding protein-like II"/>
    <property type="match status" value="2"/>
</dbReference>
<evidence type="ECO:0000256" key="1">
    <source>
        <dbReference type="ARBA" id="ARBA00004196"/>
    </source>
</evidence>
<evidence type="ECO:0000256" key="3">
    <source>
        <dbReference type="ARBA" id="ARBA00022729"/>
    </source>
</evidence>
<evidence type="ECO:0000313" key="7">
    <source>
        <dbReference type="EMBL" id="PIO44630.1"/>
    </source>
</evidence>
<evidence type="ECO:0000256" key="4">
    <source>
        <dbReference type="RuleBase" id="RU003744"/>
    </source>
</evidence>
<evidence type="ECO:0000256" key="5">
    <source>
        <dbReference type="SAM" id="SignalP"/>
    </source>
</evidence>